<dbReference type="PRINTS" id="PR01036">
    <property type="entry name" value="TCRTETB"/>
</dbReference>
<dbReference type="PANTHER" id="PTHR42718">
    <property type="entry name" value="MAJOR FACILITATOR SUPERFAMILY MULTIDRUG TRANSPORTER MFSC"/>
    <property type="match status" value="1"/>
</dbReference>
<name>A0ABM9MLL6_9LACO</name>
<feature type="transmembrane region" description="Helical" evidence="8">
    <location>
        <begin position="137"/>
        <end position="156"/>
    </location>
</feature>
<comment type="similarity">
    <text evidence="2">Belongs to the major facilitator superfamily. EmrB family.</text>
</comment>
<feature type="transmembrane region" description="Helical" evidence="8">
    <location>
        <begin position="168"/>
        <end position="188"/>
    </location>
</feature>
<accession>A0ABM9MLL6</accession>
<feature type="transmembrane region" description="Helical" evidence="8">
    <location>
        <begin position="396"/>
        <end position="420"/>
    </location>
</feature>
<evidence type="ECO:0000256" key="2">
    <source>
        <dbReference type="ARBA" id="ARBA00008537"/>
    </source>
</evidence>
<keyword evidence="4" id="KW-1003">Cell membrane</keyword>
<dbReference type="Proteomes" id="UP001314200">
    <property type="component" value="Unassembled WGS sequence"/>
</dbReference>
<feature type="transmembrane region" description="Helical" evidence="8">
    <location>
        <begin position="50"/>
        <end position="69"/>
    </location>
</feature>
<evidence type="ECO:0000256" key="1">
    <source>
        <dbReference type="ARBA" id="ARBA00004651"/>
    </source>
</evidence>
<reference evidence="10 11" key="1">
    <citation type="submission" date="2023-10" db="EMBL/GenBank/DDBJ databases">
        <authorList>
            <person name="Botero Cardona J."/>
        </authorList>
    </citation>
    <scope>NUCLEOTIDE SEQUENCE [LARGE SCALE GENOMIC DNA]</scope>
    <source>
        <strain evidence="10 11">R-82641</strain>
    </source>
</reference>
<feature type="transmembrane region" description="Helical" evidence="8">
    <location>
        <begin position="110"/>
        <end position="130"/>
    </location>
</feature>
<dbReference type="EMBL" id="CAUZLY010000001">
    <property type="protein sequence ID" value="CAK1224949.1"/>
    <property type="molecule type" value="Genomic_DNA"/>
</dbReference>
<dbReference type="SUPFAM" id="SSF103473">
    <property type="entry name" value="MFS general substrate transporter"/>
    <property type="match status" value="1"/>
</dbReference>
<evidence type="ECO:0000256" key="3">
    <source>
        <dbReference type="ARBA" id="ARBA00022448"/>
    </source>
</evidence>
<feature type="transmembrane region" description="Helical" evidence="8">
    <location>
        <begin position="81"/>
        <end position="104"/>
    </location>
</feature>
<feature type="transmembrane region" description="Helical" evidence="8">
    <location>
        <begin position="12"/>
        <end position="38"/>
    </location>
</feature>
<dbReference type="InterPro" id="IPR011701">
    <property type="entry name" value="MFS"/>
</dbReference>
<keyword evidence="5 8" id="KW-0812">Transmembrane</keyword>
<feature type="transmembrane region" description="Helical" evidence="8">
    <location>
        <begin position="337"/>
        <end position="353"/>
    </location>
</feature>
<feature type="domain" description="Major facilitator superfamily (MFS) profile" evidence="9">
    <location>
        <begin position="14"/>
        <end position="515"/>
    </location>
</feature>
<dbReference type="PANTHER" id="PTHR42718:SF9">
    <property type="entry name" value="MAJOR FACILITATOR SUPERFAMILY MULTIDRUG TRANSPORTER MFSC"/>
    <property type="match status" value="1"/>
</dbReference>
<gene>
    <name evidence="10" type="ORF">R82641_BJNNKPBH_00026</name>
</gene>
<dbReference type="Gene3D" id="1.20.1250.20">
    <property type="entry name" value="MFS general substrate transporter like domains"/>
    <property type="match status" value="1"/>
</dbReference>
<feature type="transmembrane region" description="Helical" evidence="8">
    <location>
        <begin position="312"/>
        <end position="330"/>
    </location>
</feature>
<dbReference type="InterPro" id="IPR036259">
    <property type="entry name" value="MFS_trans_sf"/>
</dbReference>
<feature type="transmembrane region" description="Helical" evidence="8">
    <location>
        <begin position="235"/>
        <end position="252"/>
    </location>
</feature>
<feature type="transmembrane region" description="Helical" evidence="8">
    <location>
        <begin position="200"/>
        <end position="220"/>
    </location>
</feature>
<dbReference type="CDD" id="cd17321">
    <property type="entry name" value="MFS_MMR_MDR_like"/>
    <property type="match status" value="1"/>
</dbReference>
<feature type="transmembrane region" description="Helical" evidence="8">
    <location>
        <begin position="492"/>
        <end position="511"/>
    </location>
</feature>
<protein>
    <submittedName>
        <fullName evidence="10">MFS family (AraJ)</fullName>
    </submittedName>
</protein>
<evidence type="ECO:0000256" key="6">
    <source>
        <dbReference type="ARBA" id="ARBA00022989"/>
    </source>
</evidence>
<dbReference type="PROSITE" id="PS50850">
    <property type="entry name" value="MFS"/>
    <property type="match status" value="1"/>
</dbReference>
<evidence type="ECO:0000256" key="4">
    <source>
        <dbReference type="ARBA" id="ARBA00022475"/>
    </source>
</evidence>
<evidence type="ECO:0000313" key="11">
    <source>
        <dbReference type="Proteomes" id="UP001314200"/>
    </source>
</evidence>
<keyword evidence="3" id="KW-0813">Transport</keyword>
<evidence type="ECO:0000313" key="10">
    <source>
        <dbReference type="EMBL" id="CAK1224949.1"/>
    </source>
</evidence>
<dbReference type="Gene3D" id="1.20.1720.10">
    <property type="entry name" value="Multidrug resistance protein D"/>
    <property type="match status" value="1"/>
</dbReference>
<dbReference type="NCBIfam" id="TIGR00711">
    <property type="entry name" value="efflux_EmrB"/>
    <property type="match status" value="1"/>
</dbReference>
<sequence length="523" mass="56477">MSNTVRSNSRKWWALFALSLGVFMSLLDVTIVNVALPIMAESFKTNFSNVQLVISAYTISYAVVILIVAKLGDMYGRKRIYLISMVIFVLASAINGLAPSLLILNIGRAIQAFGGAGLMSLALALVASLFDGKERGMALGILGSVMGISTVSGPLIGGILSESFGWPSIFYVNIPIGILAGILVYFTTKETPKYGEGQKIDFWGMILSSTAIFSAVYGLIQKENHAQLSWLNPQIAFWLIAAVVLLLVFIVVESRIEKPMMDLFLFKNKNFVGSIIVAFALGSGVYAMQIFITSMMENALSYAAFETGLRQVPMTIWSLILGPVAGYLTNKFSNRRTIAINLLVGAVGLLLFANAMTTQLSYQELILPLILLGVSNGLVNPLLNNAALADAKPDEIGMVSGLVNVFMQLGTSFGVVILGLSQSRTYDNHLHTFFNSFDVHLPSIEKIHNQLLAEGPFSSHSIMSQDIKAPMAIVKSVQHAASKAFYAGMNSVMLVSASILTVAAVLAFFLLKDGQAAKNLENN</sequence>
<feature type="transmembrane region" description="Helical" evidence="8">
    <location>
        <begin position="365"/>
        <end position="384"/>
    </location>
</feature>
<dbReference type="RefSeq" id="WP_338347555.1">
    <property type="nucleotide sequence ID" value="NZ_CAUZLY010000001.1"/>
</dbReference>
<dbReference type="InterPro" id="IPR004638">
    <property type="entry name" value="EmrB-like"/>
</dbReference>
<feature type="transmembrane region" description="Helical" evidence="8">
    <location>
        <begin position="272"/>
        <end position="292"/>
    </location>
</feature>
<dbReference type="InterPro" id="IPR020846">
    <property type="entry name" value="MFS_dom"/>
</dbReference>
<evidence type="ECO:0000256" key="5">
    <source>
        <dbReference type="ARBA" id="ARBA00022692"/>
    </source>
</evidence>
<keyword evidence="11" id="KW-1185">Reference proteome</keyword>
<comment type="caution">
    <text evidence="10">The sequence shown here is derived from an EMBL/GenBank/DDBJ whole genome shotgun (WGS) entry which is preliminary data.</text>
</comment>
<evidence type="ECO:0000256" key="8">
    <source>
        <dbReference type="SAM" id="Phobius"/>
    </source>
</evidence>
<comment type="subcellular location">
    <subcellularLocation>
        <location evidence="1">Cell membrane</location>
        <topology evidence="1">Multi-pass membrane protein</topology>
    </subcellularLocation>
</comment>
<evidence type="ECO:0000256" key="7">
    <source>
        <dbReference type="ARBA" id="ARBA00023136"/>
    </source>
</evidence>
<keyword evidence="7 8" id="KW-0472">Membrane</keyword>
<evidence type="ECO:0000259" key="9">
    <source>
        <dbReference type="PROSITE" id="PS50850"/>
    </source>
</evidence>
<proteinExistence type="inferred from homology"/>
<keyword evidence="6 8" id="KW-1133">Transmembrane helix</keyword>
<dbReference type="Pfam" id="PF07690">
    <property type="entry name" value="MFS_1"/>
    <property type="match status" value="1"/>
</dbReference>
<organism evidence="10 11">
    <name type="scientific">Fructobacillus cardui</name>
    <dbReference type="NCBI Taxonomy" id="2893170"/>
    <lineage>
        <taxon>Bacteria</taxon>
        <taxon>Bacillati</taxon>
        <taxon>Bacillota</taxon>
        <taxon>Bacilli</taxon>
        <taxon>Lactobacillales</taxon>
        <taxon>Lactobacillaceae</taxon>
        <taxon>Fructobacillus</taxon>
    </lineage>
</organism>